<dbReference type="Proteomes" id="UP000185596">
    <property type="component" value="Unassembled WGS sequence"/>
</dbReference>
<feature type="transmembrane region" description="Helical" evidence="1">
    <location>
        <begin position="48"/>
        <end position="65"/>
    </location>
</feature>
<feature type="transmembrane region" description="Helical" evidence="1">
    <location>
        <begin position="103"/>
        <end position="128"/>
    </location>
</feature>
<gene>
    <name evidence="2" type="ORF">BU204_25910</name>
</gene>
<comment type="caution">
    <text evidence="2">The sequence shown here is derived from an EMBL/GenBank/DDBJ whole genome shotgun (WGS) entry which is preliminary data.</text>
</comment>
<dbReference type="AlphaFoldDB" id="A0A1Q8CK06"/>
<sequence length="145" mass="15145">MLAASVTACTIVVATRASRRGEELLALTLCGLCAAAVSPWAWGHHWVWLLPLGAFLVTLALGSTARPRCPVWILPAALVPLTVPPVLALAVPPPNHQPALDTGPVAFVLGNVYVVVFAATLLASVVHLSRLDPPAARAGLGRRSR</sequence>
<organism evidence="2 3">
    <name type="scientific">Actinophytocola xanthii</name>
    <dbReference type="NCBI Taxonomy" id="1912961"/>
    <lineage>
        <taxon>Bacteria</taxon>
        <taxon>Bacillati</taxon>
        <taxon>Actinomycetota</taxon>
        <taxon>Actinomycetes</taxon>
        <taxon>Pseudonocardiales</taxon>
        <taxon>Pseudonocardiaceae</taxon>
    </lineage>
</organism>
<evidence type="ECO:0000313" key="3">
    <source>
        <dbReference type="Proteomes" id="UP000185596"/>
    </source>
</evidence>
<feature type="transmembrane region" description="Helical" evidence="1">
    <location>
        <begin position="24"/>
        <end position="42"/>
    </location>
</feature>
<keyword evidence="1" id="KW-1133">Transmembrane helix</keyword>
<feature type="transmembrane region" description="Helical" evidence="1">
    <location>
        <begin position="72"/>
        <end position="91"/>
    </location>
</feature>
<dbReference type="STRING" id="1912961.BU204_25910"/>
<reference evidence="2 3" key="1">
    <citation type="submission" date="2016-12" db="EMBL/GenBank/DDBJ databases">
        <title>The draft genome sequence of Actinophytocola sp. 11-183.</title>
        <authorList>
            <person name="Wang W."/>
            <person name="Yuan L."/>
        </authorList>
    </citation>
    <scope>NUCLEOTIDE SEQUENCE [LARGE SCALE GENOMIC DNA]</scope>
    <source>
        <strain evidence="2 3">11-183</strain>
    </source>
</reference>
<keyword evidence="1" id="KW-0472">Membrane</keyword>
<dbReference type="OrthoDB" id="9774600at2"/>
<evidence type="ECO:0000256" key="1">
    <source>
        <dbReference type="SAM" id="Phobius"/>
    </source>
</evidence>
<dbReference type="EMBL" id="MSIE01000051">
    <property type="protein sequence ID" value="OLF14669.1"/>
    <property type="molecule type" value="Genomic_DNA"/>
</dbReference>
<keyword evidence="1" id="KW-0812">Transmembrane</keyword>
<keyword evidence="3" id="KW-1185">Reference proteome</keyword>
<evidence type="ECO:0008006" key="4">
    <source>
        <dbReference type="Google" id="ProtNLM"/>
    </source>
</evidence>
<proteinExistence type="predicted"/>
<evidence type="ECO:0000313" key="2">
    <source>
        <dbReference type="EMBL" id="OLF14669.1"/>
    </source>
</evidence>
<name>A0A1Q8CK06_9PSEU</name>
<dbReference type="RefSeq" id="WP_075128368.1">
    <property type="nucleotide sequence ID" value="NZ_MSIE01000051.1"/>
</dbReference>
<protein>
    <recommendedName>
        <fullName evidence="4">Alpha-1,2-mannosyltransferase</fullName>
    </recommendedName>
</protein>
<accession>A0A1Q8CK06</accession>